<dbReference type="EMBL" id="AP024987">
    <property type="protein sequence ID" value="BDA39457.1"/>
    <property type="molecule type" value="Genomic_DNA"/>
</dbReference>
<organism evidence="1 2">
    <name type="scientific">cyanobacterium endosymbiont of Braarudosphaera bigelowii</name>
    <dbReference type="NCBI Taxonomy" id="1285375"/>
    <lineage>
        <taxon>Bacteria</taxon>
        <taxon>Bacillati</taxon>
        <taxon>Cyanobacteriota</taxon>
        <taxon>Cyanophyceae</taxon>
        <taxon>Oscillatoriophycideae</taxon>
        <taxon>Chroococcales</taxon>
        <taxon>Aphanothecaceae</taxon>
        <taxon>Candidatus Atelocyanobacterium</taxon>
        <taxon>Candidatus Atelocyanobacterium thalassae</taxon>
    </lineage>
</organism>
<dbReference type="InterPro" id="IPR040278">
    <property type="entry name" value="UPF0426"/>
</dbReference>
<sequence>MFIKKLQPILKEFIQQPFAFTGGFASGILRLKITDDPLKSWLQKQGLSSYQHYDDLDKKNAGPQNISID</sequence>
<protein>
    <submittedName>
        <fullName evidence="1">Uncharacterized protein</fullName>
    </submittedName>
</protein>
<name>A0ABM7U497_9CHRO</name>
<gene>
    <name evidence="1" type="ORF">CPARK_000029600</name>
</gene>
<evidence type="ECO:0000313" key="1">
    <source>
        <dbReference type="EMBL" id="BDA39457.1"/>
    </source>
</evidence>
<dbReference type="RefSeq" id="WP_229637483.1">
    <property type="nucleotide sequence ID" value="NZ_AP024987.1"/>
</dbReference>
<keyword evidence="2" id="KW-1185">Reference proteome</keyword>
<dbReference type="Proteomes" id="UP001319803">
    <property type="component" value="Chromosome"/>
</dbReference>
<dbReference type="PANTHER" id="PTHR35996:SF1">
    <property type="entry name" value="OS04G0528100 PROTEIN"/>
    <property type="match status" value="1"/>
</dbReference>
<evidence type="ECO:0000313" key="2">
    <source>
        <dbReference type="Proteomes" id="UP001319803"/>
    </source>
</evidence>
<dbReference type="Pfam" id="PF26369">
    <property type="entry name" value="UPF0426"/>
    <property type="match status" value="1"/>
</dbReference>
<reference evidence="1 2" key="1">
    <citation type="submission" date="2021-08" db="EMBL/GenBank/DDBJ databases">
        <title>Endosymbiont genome of Braarudosphaera bigelowii.</title>
        <authorList>
            <person name="Suzuki S."/>
            <person name="Ishida K."/>
        </authorList>
    </citation>
    <scope>NUCLEOTIDE SEQUENCE [LARGE SCALE GENOMIC DNA]</scope>
    <source>
        <strain evidence="1">CPSB-1</strain>
    </source>
</reference>
<proteinExistence type="predicted"/>
<accession>A0ABM7U497</accession>
<dbReference type="PANTHER" id="PTHR35996">
    <property type="entry name" value="OSJNBA0038O10.25 PROTEIN"/>
    <property type="match status" value="1"/>
</dbReference>